<dbReference type="InterPro" id="IPR000725">
    <property type="entry name" value="Olfact_rcpt"/>
</dbReference>
<dbReference type="AlphaFoldDB" id="A0A8J0SDX0"/>
<keyword evidence="7 11" id="KW-0297">G-protein coupled receptor</keyword>
<keyword evidence="14" id="KW-1185">Reference proteome</keyword>
<dbReference type="GO" id="GO:0005549">
    <property type="term" value="F:odorant binding"/>
    <property type="evidence" value="ECO:0000318"/>
    <property type="project" value="GO_Central"/>
</dbReference>
<dbReference type="InterPro" id="IPR017452">
    <property type="entry name" value="GPCR_Rhodpsn_7TM"/>
</dbReference>
<dbReference type="GO" id="GO:0005886">
    <property type="term" value="C:plasma membrane"/>
    <property type="evidence" value="ECO:0007669"/>
    <property type="project" value="UniProtKB-SubCell"/>
</dbReference>
<evidence type="ECO:0000313" key="14">
    <source>
        <dbReference type="Proteomes" id="UP000008143"/>
    </source>
</evidence>
<dbReference type="CDD" id="cd15231">
    <property type="entry name" value="7tmA_OR5V1-like"/>
    <property type="match status" value="1"/>
</dbReference>
<keyword evidence="9 11" id="KW-0675">Receptor</keyword>
<dbReference type="Pfam" id="PF13853">
    <property type="entry name" value="7tm_4"/>
    <property type="match status" value="1"/>
</dbReference>
<keyword evidence="4 11" id="KW-0812">Transmembrane</keyword>
<evidence type="ECO:0000256" key="12">
    <source>
        <dbReference type="RuleBase" id="RU363047"/>
    </source>
</evidence>
<gene>
    <name evidence="15 16" type="primary">LOC100491436</name>
</gene>
<name>A0A8J0SDX0_XENTR</name>
<dbReference type="FunFam" id="1.20.1070.10:FF:000001">
    <property type="entry name" value="Olfactory receptor"/>
    <property type="match status" value="1"/>
</dbReference>
<feature type="transmembrane region" description="Helical" evidence="12">
    <location>
        <begin position="236"/>
        <end position="252"/>
    </location>
</feature>
<keyword evidence="6 12" id="KW-1133">Transmembrane helix</keyword>
<evidence type="ECO:0000256" key="6">
    <source>
        <dbReference type="ARBA" id="ARBA00022989"/>
    </source>
</evidence>
<dbReference type="OrthoDB" id="9975554at2759"/>
<dbReference type="AGR" id="Xenbase:XB-GENE-29080687"/>
<dbReference type="Proteomes" id="UP000008143">
    <property type="component" value="Chromosome 1"/>
</dbReference>
<keyword evidence="10 11" id="KW-0807">Transducer</keyword>
<protein>
    <recommendedName>
        <fullName evidence="12">Olfactory receptor</fullName>
    </recommendedName>
</protein>
<sequence length="305" mass="34849">MSGNYSVFEEFLILAVSDKPDLKVLLFCILLCIYVLTVTGNAIIIMVSQMDKRLHKPMYFFLSNLSFLDICNTSTTIPKMLQVLIIKRKSISFIGCVTQMYFFLAFVGTECILLGIMAYDRFIAICSPLKYYTIMNHKLCFYLAGFSWVSGLGNSVVHTVLTFRLDFCNSNKINYFYCDIPPLLSLSCDDTSINEVLLLLIGVFIGWTPFFCITVSYVYIIVTVMKIRSIESRKKAFSTCASHLTVVVLYYGSSIFNYVRPISSYSLGKDRIISVMYSVVTPMLNPLIYTFKNQDFEKAIGRKWE</sequence>
<keyword evidence="2 12" id="KW-1003">Cell membrane</keyword>
<dbReference type="Gene3D" id="1.20.1070.10">
    <property type="entry name" value="Rhodopsin 7-helix transmembrane proteins"/>
    <property type="match status" value="1"/>
</dbReference>
<evidence type="ECO:0000256" key="4">
    <source>
        <dbReference type="ARBA" id="ARBA00022692"/>
    </source>
</evidence>
<feature type="transmembrane region" description="Helical" evidence="12">
    <location>
        <begin position="24"/>
        <end position="47"/>
    </location>
</feature>
<evidence type="ECO:0000313" key="16">
    <source>
        <dbReference type="Xenbase" id="XB-GENE-29080687"/>
    </source>
</evidence>
<keyword evidence="3 12" id="KW-0716">Sensory transduction</keyword>
<feature type="transmembrane region" description="Helical" evidence="12">
    <location>
        <begin position="272"/>
        <end position="291"/>
    </location>
</feature>
<dbReference type="InterPro" id="IPR000276">
    <property type="entry name" value="GPCR_Rhodpsn"/>
</dbReference>
<evidence type="ECO:0000256" key="9">
    <source>
        <dbReference type="ARBA" id="ARBA00023170"/>
    </source>
</evidence>
<evidence type="ECO:0000256" key="1">
    <source>
        <dbReference type="ARBA" id="ARBA00004651"/>
    </source>
</evidence>
<evidence type="ECO:0000256" key="11">
    <source>
        <dbReference type="RuleBase" id="RU000688"/>
    </source>
</evidence>
<feature type="transmembrane region" description="Helical" evidence="12">
    <location>
        <begin position="196"/>
        <end position="224"/>
    </location>
</feature>
<dbReference type="PANTHER" id="PTHR26452">
    <property type="entry name" value="OLFACTORY RECEPTOR"/>
    <property type="match status" value="1"/>
</dbReference>
<dbReference type="PROSITE" id="PS00237">
    <property type="entry name" value="G_PROTEIN_RECEP_F1_1"/>
    <property type="match status" value="1"/>
</dbReference>
<dbReference type="InterPro" id="IPR050516">
    <property type="entry name" value="Olfactory_GPCR"/>
</dbReference>
<comment type="similarity">
    <text evidence="11">Belongs to the G-protein coupled receptor 1 family.</text>
</comment>
<dbReference type="SUPFAM" id="SSF81321">
    <property type="entry name" value="Family A G protein-coupled receptor-like"/>
    <property type="match status" value="1"/>
</dbReference>
<keyword evidence="8 12" id="KW-0472">Membrane</keyword>
<reference evidence="15" key="1">
    <citation type="submission" date="2025-08" db="UniProtKB">
        <authorList>
            <consortium name="RefSeq"/>
        </authorList>
    </citation>
    <scope>IDENTIFICATION</scope>
    <source>
        <strain evidence="15">Nigerian</strain>
        <tissue evidence="15">Liver and blood</tissue>
    </source>
</reference>
<feature type="transmembrane region" description="Helical" evidence="12">
    <location>
        <begin position="101"/>
        <end position="119"/>
    </location>
</feature>
<dbReference type="PROSITE" id="PS50262">
    <property type="entry name" value="G_PROTEIN_RECEP_F1_2"/>
    <property type="match status" value="1"/>
</dbReference>
<dbReference type="GeneID" id="100491436"/>
<dbReference type="GO" id="GO:0004930">
    <property type="term" value="F:G protein-coupled receptor activity"/>
    <property type="evidence" value="ECO:0007669"/>
    <property type="project" value="UniProtKB-KW"/>
</dbReference>
<evidence type="ECO:0000256" key="8">
    <source>
        <dbReference type="ARBA" id="ARBA00023136"/>
    </source>
</evidence>
<comment type="subcellular location">
    <subcellularLocation>
        <location evidence="1 12">Cell membrane</location>
        <topology evidence="1 12">Multi-pass membrane protein</topology>
    </subcellularLocation>
</comment>
<evidence type="ECO:0000256" key="7">
    <source>
        <dbReference type="ARBA" id="ARBA00023040"/>
    </source>
</evidence>
<evidence type="ECO:0000256" key="10">
    <source>
        <dbReference type="ARBA" id="ARBA00023224"/>
    </source>
</evidence>
<dbReference type="PRINTS" id="PR00245">
    <property type="entry name" value="OLFACTORYR"/>
</dbReference>
<dbReference type="KEGG" id="xtr:100491436"/>
<evidence type="ECO:0000256" key="5">
    <source>
        <dbReference type="ARBA" id="ARBA00022725"/>
    </source>
</evidence>
<evidence type="ECO:0000259" key="13">
    <source>
        <dbReference type="PROSITE" id="PS50262"/>
    </source>
</evidence>
<dbReference type="PRINTS" id="PR00237">
    <property type="entry name" value="GPCRRHODOPSN"/>
</dbReference>
<dbReference type="RefSeq" id="XP_012811329.1">
    <property type="nucleotide sequence ID" value="XM_012955875.2"/>
</dbReference>
<evidence type="ECO:0000256" key="3">
    <source>
        <dbReference type="ARBA" id="ARBA00022606"/>
    </source>
</evidence>
<evidence type="ECO:0000313" key="15">
    <source>
        <dbReference type="RefSeq" id="XP_012811329.1"/>
    </source>
</evidence>
<feature type="transmembrane region" description="Helical" evidence="12">
    <location>
        <begin position="59"/>
        <end position="81"/>
    </location>
</feature>
<feature type="non-terminal residue" evidence="15">
    <location>
        <position position="305"/>
    </location>
</feature>
<feature type="transmembrane region" description="Helical" evidence="12">
    <location>
        <begin position="139"/>
        <end position="161"/>
    </location>
</feature>
<dbReference type="Xenbase" id="XB-GENE-29080687">
    <property type="gene designation" value="LOC100491436"/>
</dbReference>
<accession>A0A8J0SDX0</accession>
<proteinExistence type="inferred from homology"/>
<keyword evidence="5 12" id="KW-0552">Olfaction</keyword>
<dbReference type="GO" id="GO:0004984">
    <property type="term" value="F:olfactory receptor activity"/>
    <property type="evidence" value="ECO:0000318"/>
    <property type="project" value="GO_Central"/>
</dbReference>
<evidence type="ECO:0000256" key="2">
    <source>
        <dbReference type="ARBA" id="ARBA00022475"/>
    </source>
</evidence>
<organism evidence="14 15">
    <name type="scientific">Xenopus tropicalis</name>
    <name type="common">Western clawed frog</name>
    <name type="synonym">Silurana tropicalis</name>
    <dbReference type="NCBI Taxonomy" id="8364"/>
    <lineage>
        <taxon>Eukaryota</taxon>
        <taxon>Metazoa</taxon>
        <taxon>Chordata</taxon>
        <taxon>Craniata</taxon>
        <taxon>Vertebrata</taxon>
        <taxon>Euteleostomi</taxon>
        <taxon>Amphibia</taxon>
        <taxon>Batrachia</taxon>
        <taxon>Anura</taxon>
        <taxon>Pipoidea</taxon>
        <taxon>Pipidae</taxon>
        <taxon>Xenopodinae</taxon>
        <taxon>Xenopus</taxon>
        <taxon>Silurana</taxon>
    </lineage>
</organism>
<dbReference type="OMA" id="RIISVMY"/>
<feature type="domain" description="G-protein coupled receptors family 1 profile" evidence="13">
    <location>
        <begin position="40"/>
        <end position="289"/>
    </location>
</feature>